<dbReference type="RefSeq" id="WP_197883943.1">
    <property type="nucleotide sequence ID" value="NZ_JAJGWQ010000004.1"/>
</dbReference>
<organism evidence="1 2">
    <name type="scientific">Pseudomonas paracarnis</name>
    <dbReference type="NCBI Taxonomy" id="2750625"/>
    <lineage>
        <taxon>Bacteria</taxon>
        <taxon>Pseudomonadati</taxon>
        <taxon>Pseudomonadota</taxon>
        <taxon>Gammaproteobacteria</taxon>
        <taxon>Pseudomonadales</taxon>
        <taxon>Pseudomonadaceae</taxon>
        <taxon>Pseudomonas</taxon>
    </lineage>
</organism>
<dbReference type="Proteomes" id="UP001336015">
    <property type="component" value="Unassembled WGS sequence"/>
</dbReference>
<evidence type="ECO:0008006" key="3">
    <source>
        <dbReference type="Google" id="ProtNLM"/>
    </source>
</evidence>
<dbReference type="EMBL" id="JAJGWQ010000004">
    <property type="protein sequence ID" value="MEB3782658.1"/>
    <property type="molecule type" value="Genomic_DNA"/>
</dbReference>
<proteinExistence type="predicted"/>
<evidence type="ECO:0000313" key="1">
    <source>
        <dbReference type="EMBL" id="MEB3782658.1"/>
    </source>
</evidence>
<reference evidence="1 2" key="1">
    <citation type="journal article" date="2023" name="Int J Dairy Technol">
        <title>Genome based analysis of Pseudomonas paracarnis RQ057, a strain responsible for blue discoloration spoilage in processed cheese.</title>
        <authorList>
            <person name="Rodrigues Rd.S."/>
            <person name="Machado S.G."/>
            <person name="de Carvalho A.F."/>
            <person name="Nero L.A."/>
        </authorList>
    </citation>
    <scope>NUCLEOTIDE SEQUENCE [LARGE SCALE GENOMIC DNA]</scope>
    <source>
        <strain evidence="1 2">RQ057</strain>
    </source>
</reference>
<name>A0ABU6BQR1_9PSED</name>
<comment type="caution">
    <text evidence="1">The sequence shown here is derived from an EMBL/GenBank/DDBJ whole genome shotgun (WGS) entry which is preliminary data.</text>
</comment>
<accession>A0ABU6BQR1</accession>
<keyword evidence="2" id="KW-1185">Reference proteome</keyword>
<sequence>MQQLNVAKAELSALYLGLQSDTGISREQISASISGFADRSYVRTVFAMFEGVGYATRQYILAQAAAGRYQISTQERDLLNEQTYVLDSKGNIKTKESFLQFLPGFRLTMNILGRCLGRESYVASAFGHHFYESFQEGIAIRNRVTHPKLTQEIMLSREEIETVTRAEKWFNSLLADLLGDAFEKHSRPVDADVD</sequence>
<evidence type="ECO:0000313" key="2">
    <source>
        <dbReference type="Proteomes" id="UP001336015"/>
    </source>
</evidence>
<gene>
    <name evidence="1" type="ORF">LLW09_08820</name>
</gene>
<protein>
    <recommendedName>
        <fullName evidence="3">MAE-28990/MAE-18760-like HEPN domain-containing protein</fullName>
    </recommendedName>
</protein>